<reference evidence="1" key="1">
    <citation type="journal article" date="2020" name="Nat. Commun.">
        <title>Large-scale genome sequencing of mycorrhizal fungi provides insights into the early evolution of symbiotic traits.</title>
        <authorList>
            <person name="Miyauchi S."/>
            <person name="Kiss E."/>
            <person name="Kuo A."/>
            <person name="Drula E."/>
            <person name="Kohler A."/>
            <person name="Sanchez-Garcia M."/>
            <person name="Morin E."/>
            <person name="Andreopoulos B."/>
            <person name="Barry K.W."/>
            <person name="Bonito G."/>
            <person name="Buee M."/>
            <person name="Carver A."/>
            <person name="Chen C."/>
            <person name="Cichocki N."/>
            <person name="Clum A."/>
            <person name="Culley D."/>
            <person name="Crous P.W."/>
            <person name="Fauchery L."/>
            <person name="Girlanda M."/>
            <person name="Hayes R.D."/>
            <person name="Keri Z."/>
            <person name="LaButti K."/>
            <person name="Lipzen A."/>
            <person name="Lombard V."/>
            <person name="Magnuson J."/>
            <person name="Maillard F."/>
            <person name="Murat C."/>
            <person name="Nolan M."/>
            <person name="Ohm R.A."/>
            <person name="Pangilinan J."/>
            <person name="Pereira M.F."/>
            <person name="Perotto S."/>
            <person name="Peter M."/>
            <person name="Pfister S."/>
            <person name="Riley R."/>
            <person name="Sitrit Y."/>
            <person name="Stielow J.B."/>
            <person name="Szollosi G."/>
            <person name="Zifcakova L."/>
            <person name="Stursova M."/>
            <person name="Spatafora J.W."/>
            <person name="Tedersoo L."/>
            <person name="Vaario L.M."/>
            <person name="Yamada A."/>
            <person name="Yan M."/>
            <person name="Wang P."/>
            <person name="Xu J."/>
            <person name="Bruns T."/>
            <person name="Baldrian P."/>
            <person name="Vilgalys R."/>
            <person name="Dunand C."/>
            <person name="Henrissat B."/>
            <person name="Grigoriev I.V."/>
            <person name="Hibbett D."/>
            <person name="Nagy L.G."/>
            <person name="Martin F.M."/>
        </authorList>
    </citation>
    <scope>NUCLEOTIDE SEQUENCE</scope>
    <source>
        <strain evidence="1">UP504</strain>
    </source>
</reference>
<dbReference type="Proteomes" id="UP000886523">
    <property type="component" value="Unassembled WGS sequence"/>
</dbReference>
<proteinExistence type="predicted"/>
<organism evidence="1 2">
    <name type="scientific">Hydnum rufescens UP504</name>
    <dbReference type="NCBI Taxonomy" id="1448309"/>
    <lineage>
        <taxon>Eukaryota</taxon>
        <taxon>Fungi</taxon>
        <taxon>Dikarya</taxon>
        <taxon>Basidiomycota</taxon>
        <taxon>Agaricomycotina</taxon>
        <taxon>Agaricomycetes</taxon>
        <taxon>Cantharellales</taxon>
        <taxon>Hydnaceae</taxon>
        <taxon>Hydnum</taxon>
    </lineage>
</organism>
<gene>
    <name evidence="1" type="ORF">BS47DRAFT_50364</name>
</gene>
<accession>A0A9P6ARG6</accession>
<sequence>MPGNLSQIPVSDQTKSNLRLVLPSISYLWNRRNSSIGLPLGHNGTTLFSTLATPAQGNVFFEDPYAQSTVIQCGSGADSPHNEYNITYTVEFTEMRCLCWTFGCCSQYPKILQ</sequence>
<protein>
    <submittedName>
        <fullName evidence="1">Uncharacterized protein</fullName>
    </submittedName>
</protein>
<evidence type="ECO:0000313" key="1">
    <source>
        <dbReference type="EMBL" id="KAF9510679.1"/>
    </source>
</evidence>
<evidence type="ECO:0000313" key="2">
    <source>
        <dbReference type="Proteomes" id="UP000886523"/>
    </source>
</evidence>
<name>A0A9P6ARG6_9AGAM</name>
<dbReference type="EMBL" id="MU129012">
    <property type="protein sequence ID" value="KAF9510679.1"/>
    <property type="molecule type" value="Genomic_DNA"/>
</dbReference>
<comment type="caution">
    <text evidence="1">The sequence shown here is derived from an EMBL/GenBank/DDBJ whole genome shotgun (WGS) entry which is preliminary data.</text>
</comment>
<dbReference type="AlphaFoldDB" id="A0A9P6ARG6"/>
<dbReference type="OrthoDB" id="3331752at2759"/>
<keyword evidence="2" id="KW-1185">Reference proteome</keyword>